<organism evidence="1 2">
    <name type="scientific">Zalaria obscura</name>
    <dbReference type="NCBI Taxonomy" id="2024903"/>
    <lineage>
        <taxon>Eukaryota</taxon>
        <taxon>Fungi</taxon>
        <taxon>Dikarya</taxon>
        <taxon>Ascomycota</taxon>
        <taxon>Pezizomycotina</taxon>
        <taxon>Dothideomycetes</taxon>
        <taxon>Dothideomycetidae</taxon>
        <taxon>Dothideales</taxon>
        <taxon>Zalariaceae</taxon>
        <taxon>Zalaria</taxon>
    </lineage>
</organism>
<comment type="caution">
    <text evidence="1">The sequence shown here is derived from an EMBL/GenBank/DDBJ whole genome shotgun (WGS) entry which is preliminary data.</text>
</comment>
<dbReference type="EMBL" id="JAMKPW020000005">
    <property type="protein sequence ID" value="KAK8217435.1"/>
    <property type="molecule type" value="Genomic_DNA"/>
</dbReference>
<name>A0ACC3SL53_9PEZI</name>
<accession>A0ACC3SL53</accession>
<evidence type="ECO:0000313" key="2">
    <source>
        <dbReference type="Proteomes" id="UP001320706"/>
    </source>
</evidence>
<proteinExistence type="predicted"/>
<gene>
    <name evidence="1" type="ORF">M8818_001191</name>
</gene>
<evidence type="ECO:0000313" key="1">
    <source>
        <dbReference type="EMBL" id="KAK8217435.1"/>
    </source>
</evidence>
<protein>
    <submittedName>
        <fullName evidence="1">Uncharacterized protein</fullName>
    </submittedName>
</protein>
<reference evidence="1" key="1">
    <citation type="submission" date="2024-02" db="EMBL/GenBank/DDBJ databases">
        <title>Metagenome Assembled Genome of Zalaria obscura JY119.</title>
        <authorList>
            <person name="Vighnesh L."/>
            <person name="Jagadeeshwari U."/>
            <person name="Venkata Ramana C."/>
            <person name="Sasikala C."/>
        </authorList>
    </citation>
    <scope>NUCLEOTIDE SEQUENCE</scope>
    <source>
        <strain evidence="1">JY119</strain>
    </source>
</reference>
<keyword evidence="2" id="KW-1185">Reference proteome</keyword>
<dbReference type="Proteomes" id="UP001320706">
    <property type="component" value="Unassembled WGS sequence"/>
</dbReference>
<sequence>MATAQRELPVRTNTSATDPDDAIPDEDTSEVTKLFLERLQAWKHACGYLEDYISATEKMQHAHGKEYEKVLKTVSHPLKEGHHFDQSLGGVAGMFDNIRSNTQGIANSHTETAKTLKGSVLPIFERLHAEVKNKSKELTKGAGKGSKLVDKARNTTQKHVELLGQHTATFDSTGGKVSATEDPYILQRGVYHRLNKQIIEENSNRQDLIAVQNSFAQFEAHVLQTVQQGLGQFNQVVSNQAEQTRSMYGDMTGTAQRIPPDFEWNGFVKRNNNVMIDPSSPARSIENVAFPNQDHKATQPLIAGSLERKGKVLKRYEAAYYVVTPSKYLHEFKTDDDFAKDPTPETSLYLPDCLIGALDGAKFVVKGKDASKSKLGNAMSMSHEFSFKAHTPQDAQKWWETIRNVAGQTTNELPESSVPSSPAESRTVSSQIPESEKTTTSSGYSSGLPEQTDAKGYPDTTATAGPTDGVATYDKA</sequence>